<dbReference type="OrthoDB" id="6360511at2759"/>
<dbReference type="EMBL" id="SEYY01023263">
    <property type="protein sequence ID" value="KAB7494971.1"/>
    <property type="molecule type" value="Genomic_DNA"/>
</dbReference>
<dbReference type="Proteomes" id="UP000326759">
    <property type="component" value="Unassembled WGS sequence"/>
</dbReference>
<evidence type="ECO:0000313" key="1">
    <source>
        <dbReference type="EMBL" id="KAB7494971.1"/>
    </source>
</evidence>
<dbReference type="AlphaFoldDB" id="A0A5N5SLM1"/>
<evidence type="ECO:0008006" key="3">
    <source>
        <dbReference type="Google" id="ProtNLM"/>
    </source>
</evidence>
<name>A0A5N5SLM1_9CRUS</name>
<proteinExistence type="predicted"/>
<sequence>MDEERIELQDHYGELLLFPDNEAVKQSNSFTSNLILTFNHAIVDGFTCFNVCNSFLMVLNDVIGGKVQKTYDFGKLNDGLETEELKEQRMEYLNKNPEYLTEIKEFQTKFDRFSSVLNWAIMELFIENGMTDEEIDVPSEHAINMRRYWKKSSTPQLGAHAAAVKIVSKTDKNFETNFWEYAKDFGSTLKNHIDSMQGIDCNIQLTTSDFGESQVDFSKLLKNFPLPNVYYCSTNMGDLKSVLQGKGEYVSIKWITRGASVHCTNYMVTFIHTYEGYSAHLLSDQVANLFVDKVMSKLKHLCEEP</sequence>
<organism evidence="1 2">
    <name type="scientific">Armadillidium nasatum</name>
    <dbReference type="NCBI Taxonomy" id="96803"/>
    <lineage>
        <taxon>Eukaryota</taxon>
        <taxon>Metazoa</taxon>
        <taxon>Ecdysozoa</taxon>
        <taxon>Arthropoda</taxon>
        <taxon>Crustacea</taxon>
        <taxon>Multicrustacea</taxon>
        <taxon>Malacostraca</taxon>
        <taxon>Eumalacostraca</taxon>
        <taxon>Peracarida</taxon>
        <taxon>Isopoda</taxon>
        <taxon>Oniscidea</taxon>
        <taxon>Crinocheta</taxon>
        <taxon>Armadillidiidae</taxon>
        <taxon>Armadillidium</taxon>
    </lineage>
</organism>
<accession>A0A5N5SLM1</accession>
<reference evidence="1 2" key="1">
    <citation type="journal article" date="2019" name="PLoS Biol.">
        <title>Sex chromosomes control vertical transmission of feminizing Wolbachia symbionts in an isopod.</title>
        <authorList>
            <person name="Becking T."/>
            <person name="Chebbi M.A."/>
            <person name="Giraud I."/>
            <person name="Moumen B."/>
            <person name="Laverre T."/>
            <person name="Caubet Y."/>
            <person name="Peccoud J."/>
            <person name="Gilbert C."/>
            <person name="Cordaux R."/>
        </authorList>
    </citation>
    <scope>NUCLEOTIDE SEQUENCE [LARGE SCALE GENOMIC DNA]</scope>
    <source>
        <strain evidence="1">ANa2</strain>
        <tissue evidence="1">Whole body excluding digestive tract and cuticle</tissue>
    </source>
</reference>
<comment type="caution">
    <text evidence="1">The sequence shown here is derived from an EMBL/GenBank/DDBJ whole genome shotgun (WGS) entry which is preliminary data.</text>
</comment>
<keyword evidence="2" id="KW-1185">Reference proteome</keyword>
<gene>
    <name evidence="1" type="ORF">Anas_13646</name>
</gene>
<evidence type="ECO:0000313" key="2">
    <source>
        <dbReference type="Proteomes" id="UP000326759"/>
    </source>
</evidence>
<protein>
    <recommendedName>
        <fullName evidence="3">Condensation domain-containing protein</fullName>
    </recommendedName>
</protein>